<evidence type="ECO:0000313" key="1">
    <source>
        <dbReference type="EMBL" id="GET00928.1"/>
    </source>
</evidence>
<dbReference type="EMBL" id="BLAL01000295">
    <property type="protein sequence ID" value="GET00928.1"/>
    <property type="molecule type" value="Genomic_DNA"/>
</dbReference>
<dbReference type="Proteomes" id="UP000615446">
    <property type="component" value="Unassembled WGS sequence"/>
</dbReference>
<gene>
    <name evidence="1" type="ORF">RCL2_002736600</name>
</gene>
<proteinExistence type="predicted"/>
<sequence length="101" mass="11699">MNLQLLIQTHKRKRTNAKTLMKCRFIISKSWTIFLSSDRKCTHRYKKCSCNSTILNKYPRLKGTIWNISNIGNVGGVNRCLQLASLKILQRNRNTLVYPGS</sequence>
<accession>A0A8H3R2Z3</accession>
<evidence type="ECO:0000313" key="2">
    <source>
        <dbReference type="Proteomes" id="UP000615446"/>
    </source>
</evidence>
<comment type="caution">
    <text evidence="1">The sequence shown here is derived from an EMBL/GenBank/DDBJ whole genome shotgun (WGS) entry which is preliminary data.</text>
</comment>
<dbReference type="AlphaFoldDB" id="A0A8H3R2Z3"/>
<name>A0A8H3R2Z3_9GLOM</name>
<reference evidence="1" key="1">
    <citation type="submission" date="2019-10" db="EMBL/GenBank/DDBJ databases">
        <title>Conservation and host-specific expression of non-tandemly repeated heterogenous ribosome RNA gene in arbuscular mycorrhizal fungi.</title>
        <authorList>
            <person name="Maeda T."/>
            <person name="Kobayashi Y."/>
            <person name="Nakagawa T."/>
            <person name="Ezawa T."/>
            <person name="Yamaguchi K."/>
            <person name="Bino T."/>
            <person name="Nishimoto Y."/>
            <person name="Shigenobu S."/>
            <person name="Kawaguchi M."/>
        </authorList>
    </citation>
    <scope>NUCLEOTIDE SEQUENCE</scope>
    <source>
        <strain evidence="1">HR1</strain>
    </source>
</reference>
<protein>
    <submittedName>
        <fullName evidence="1">Uncharacterized protein</fullName>
    </submittedName>
</protein>
<organism evidence="1 2">
    <name type="scientific">Rhizophagus clarus</name>
    <dbReference type="NCBI Taxonomy" id="94130"/>
    <lineage>
        <taxon>Eukaryota</taxon>
        <taxon>Fungi</taxon>
        <taxon>Fungi incertae sedis</taxon>
        <taxon>Mucoromycota</taxon>
        <taxon>Glomeromycotina</taxon>
        <taxon>Glomeromycetes</taxon>
        <taxon>Glomerales</taxon>
        <taxon>Glomeraceae</taxon>
        <taxon>Rhizophagus</taxon>
    </lineage>
</organism>